<feature type="non-terminal residue" evidence="4">
    <location>
        <position position="1"/>
    </location>
</feature>
<dbReference type="EMBL" id="JAUEPS010000112">
    <property type="protein sequence ID" value="KAK0437421.1"/>
    <property type="molecule type" value="Genomic_DNA"/>
</dbReference>
<feature type="transmembrane region" description="Helical" evidence="2">
    <location>
        <begin position="171"/>
        <end position="188"/>
    </location>
</feature>
<evidence type="ECO:0000259" key="3">
    <source>
        <dbReference type="Pfam" id="PF20153"/>
    </source>
</evidence>
<accession>A0AA39J782</accession>
<feature type="domain" description="DUF6535" evidence="3">
    <location>
        <begin position="25"/>
        <end position="189"/>
    </location>
</feature>
<gene>
    <name evidence="4" type="ORF">EV420DRAFT_1280708</name>
</gene>
<feature type="transmembrane region" description="Helical" evidence="2">
    <location>
        <begin position="49"/>
        <end position="69"/>
    </location>
</feature>
<name>A0AA39J782_ARMTA</name>
<evidence type="ECO:0000256" key="2">
    <source>
        <dbReference type="SAM" id="Phobius"/>
    </source>
</evidence>
<dbReference type="GeneID" id="85351764"/>
<keyword evidence="2" id="KW-1133">Transmembrane helix</keyword>
<feature type="transmembrane region" description="Helical" evidence="2">
    <location>
        <begin position="106"/>
        <end position="128"/>
    </location>
</feature>
<proteinExistence type="predicted"/>
<dbReference type="InterPro" id="IPR045338">
    <property type="entry name" value="DUF6535"/>
</dbReference>
<sequence>MTPDNSERYPPSPPFQEAGPRSSVWRAYLDEALIYDTDMVKNKRAKVNILLVFAALFSGIVSAFIVQILPDIQTPLQAMSASASRNDNTTSNAESTADTLHKWTYIISYLWVGSLGLSLGAASVAFLIDEWYYHYLSPIAGDPQVCSRIRHLRFNGLLDWHVSMFVHSLPLFLHASLGIFFVGLFIYLF</sequence>
<evidence type="ECO:0000313" key="4">
    <source>
        <dbReference type="EMBL" id="KAK0437421.1"/>
    </source>
</evidence>
<evidence type="ECO:0000313" key="5">
    <source>
        <dbReference type="Proteomes" id="UP001175211"/>
    </source>
</evidence>
<reference evidence="4" key="1">
    <citation type="submission" date="2023-06" db="EMBL/GenBank/DDBJ databases">
        <authorList>
            <consortium name="Lawrence Berkeley National Laboratory"/>
            <person name="Ahrendt S."/>
            <person name="Sahu N."/>
            <person name="Indic B."/>
            <person name="Wong-Bajracharya J."/>
            <person name="Merenyi Z."/>
            <person name="Ke H.-M."/>
            <person name="Monk M."/>
            <person name="Kocsube S."/>
            <person name="Drula E."/>
            <person name="Lipzen A."/>
            <person name="Balint B."/>
            <person name="Henrissat B."/>
            <person name="Andreopoulos B."/>
            <person name="Martin F.M."/>
            <person name="Harder C.B."/>
            <person name="Rigling D."/>
            <person name="Ford K.L."/>
            <person name="Foster G.D."/>
            <person name="Pangilinan J."/>
            <person name="Papanicolaou A."/>
            <person name="Barry K."/>
            <person name="LaButti K."/>
            <person name="Viragh M."/>
            <person name="Koriabine M."/>
            <person name="Yan M."/>
            <person name="Riley R."/>
            <person name="Champramary S."/>
            <person name="Plett K.L."/>
            <person name="Tsai I.J."/>
            <person name="Slot J."/>
            <person name="Sipos G."/>
            <person name="Plett J."/>
            <person name="Nagy L.G."/>
            <person name="Grigoriev I.V."/>
        </authorList>
    </citation>
    <scope>NUCLEOTIDE SEQUENCE</scope>
    <source>
        <strain evidence="4">CCBAS 213</strain>
    </source>
</reference>
<dbReference type="Pfam" id="PF20153">
    <property type="entry name" value="DUF6535"/>
    <property type="match status" value="1"/>
</dbReference>
<evidence type="ECO:0000256" key="1">
    <source>
        <dbReference type="SAM" id="MobiDB-lite"/>
    </source>
</evidence>
<protein>
    <recommendedName>
        <fullName evidence="3">DUF6535 domain-containing protein</fullName>
    </recommendedName>
</protein>
<organism evidence="4 5">
    <name type="scientific">Armillaria tabescens</name>
    <name type="common">Ringless honey mushroom</name>
    <name type="synonym">Agaricus tabescens</name>
    <dbReference type="NCBI Taxonomy" id="1929756"/>
    <lineage>
        <taxon>Eukaryota</taxon>
        <taxon>Fungi</taxon>
        <taxon>Dikarya</taxon>
        <taxon>Basidiomycota</taxon>
        <taxon>Agaricomycotina</taxon>
        <taxon>Agaricomycetes</taxon>
        <taxon>Agaricomycetidae</taxon>
        <taxon>Agaricales</taxon>
        <taxon>Marasmiineae</taxon>
        <taxon>Physalacriaceae</taxon>
        <taxon>Desarmillaria</taxon>
    </lineage>
</organism>
<feature type="region of interest" description="Disordered" evidence="1">
    <location>
        <begin position="1"/>
        <end position="20"/>
    </location>
</feature>
<dbReference type="Proteomes" id="UP001175211">
    <property type="component" value="Unassembled WGS sequence"/>
</dbReference>
<keyword evidence="2" id="KW-0812">Transmembrane</keyword>
<comment type="caution">
    <text evidence="4">The sequence shown here is derived from an EMBL/GenBank/DDBJ whole genome shotgun (WGS) entry which is preliminary data.</text>
</comment>
<dbReference type="RefSeq" id="XP_060322578.1">
    <property type="nucleotide sequence ID" value="XM_060468216.1"/>
</dbReference>
<keyword evidence="5" id="KW-1185">Reference proteome</keyword>
<dbReference type="AlphaFoldDB" id="A0AA39J782"/>
<keyword evidence="2" id="KW-0472">Membrane</keyword>